<evidence type="ECO:0000256" key="4">
    <source>
        <dbReference type="SAM" id="Phobius"/>
    </source>
</evidence>
<organism evidence="5 6">
    <name type="scientific">Rosa chinensis</name>
    <name type="common">China rose</name>
    <dbReference type="NCBI Taxonomy" id="74649"/>
    <lineage>
        <taxon>Eukaryota</taxon>
        <taxon>Viridiplantae</taxon>
        <taxon>Streptophyta</taxon>
        <taxon>Embryophyta</taxon>
        <taxon>Tracheophyta</taxon>
        <taxon>Spermatophyta</taxon>
        <taxon>Magnoliopsida</taxon>
        <taxon>eudicotyledons</taxon>
        <taxon>Gunneridae</taxon>
        <taxon>Pentapetalae</taxon>
        <taxon>rosids</taxon>
        <taxon>fabids</taxon>
        <taxon>Rosales</taxon>
        <taxon>Rosaceae</taxon>
        <taxon>Rosoideae</taxon>
        <taxon>Rosoideae incertae sedis</taxon>
        <taxon>Rosa</taxon>
    </lineage>
</organism>
<dbReference type="InterPro" id="IPR011990">
    <property type="entry name" value="TPR-like_helical_dom_sf"/>
</dbReference>
<evidence type="ECO:0000313" key="6">
    <source>
        <dbReference type="Proteomes" id="UP000238479"/>
    </source>
</evidence>
<dbReference type="InterPro" id="IPR002885">
    <property type="entry name" value="PPR_rpt"/>
</dbReference>
<keyword evidence="6" id="KW-1185">Reference proteome</keyword>
<evidence type="ECO:0000256" key="2">
    <source>
        <dbReference type="ARBA" id="ARBA00022737"/>
    </source>
</evidence>
<keyword evidence="4" id="KW-1133">Transmembrane helix</keyword>
<proteinExistence type="inferred from homology"/>
<feature type="repeat" description="PPR" evidence="3">
    <location>
        <begin position="96"/>
        <end position="130"/>
    </location>
</feature>
<accession>A0A2P6QMB7</accession>
<dbReference type="AlphaFoldDB" id="A0A2P6QMB7"/>
<reference evidence="5 6" key="1">
    <citation type="journal article" date="2018" name="Nat. Genet.">
        <title>The Rosa genome provides new insights in the design of modern roses.</title>
        <authorList>
            <person name="Bendahmane M."/>
        </authorList>
    </citation>
    <scope>NUCLEOTIDE SEQUENCE [LARGE SCALE GENOMIC DNA]</scope>
    <source>
        <strain evidence="6">cv. Old Blush</strain>
    </source>
</reference>
<dbReference type="NCBIfam" id="TIGR00756">
    <property type="entry name" value="PPR"/>
    <property type="match status" value="2"/>
</dbReference>
<dbReference type="Pfam" id="PF13041">
    <property type="entry name" value="PPR_2"/>
    <property type="match status" value="1"/>
</dbReference>
<dbReference type="Gene3D" id="1.25.40.10">
    <property type="entry name" value="Tetratricopeptide repeat domain"/>
    <property type="match status" value="1"/>
</dbReference>
<comment type="similarity">
    <text evidence="1">Belongs to the PPR family. P subfamily.</text>
</comment>
<keyword evidence="2" id="KW-0677">Repeat</keyword>
<evidence type="ECO:0000256" key="1">
    <source>
        <dbReference type="ARBA" id="ARBA00007626"/>
    </source>
</evidence>
<dbReference type="Proteomes" id="UP000238479">
    <property type="component" value="Chromosome 5"/>
</dbReference>
<dbReference type="PROSITE" id="PS51375">
    <property type="entry name" value="PPR"/>
    <property type="match status" value="2"/>
</dbReference>
<comment type="caution">
    <text evidence="5">The sequence shown here is derived from an EMBL/GenBank/DDBJ whole genome shotgun (WGS) entry which is preliminary data.</text>
</comment>
<keyword evidence="4" id="KW-0472">Membrane</keyword>
<dbReference type="Pfam" id="PF12854">
    <property type="entry name" value="PPR_1"/>
    <property type="match status" value="1"/>
</dbReference>
<dbReference type="Gramene" id="PRQ35306">
    <property type="protein sequence ID" value="PRQ35306"/>
    <property type="gene ID" value="RchiOBHm_Chr5g0078541"/>
</dbReference>
<evidence type="ECO:0000313" key="5">
    <source>
        <dbReference type="EMBL" id="PRQ35306.1"/>
    </source>
</evidence>
<protein>
    <submittedName>
        <fullName evidence="5">Putative pentatricopeptide</fullName>
    </submittedName>
</protein>
<feature type="transmembrane region" description="Helical" evidence="4">
    <location>
        <begin position="12"/>
        <end position="34"/>
    </location>
</feature>
<gene>
    <name evidence="5" type="ORF">RchiOBHm_Chr5g0078541</name>
</gene>
<dbReference type="PANTHER" id="PTHR47941">
    <property type="entry name" value="PENTATRICOPEPTIDE REPEAT-CONTAINING PROTEIN 3, MITOCHONDRIAL"/>
    <property type="match status" value="1"/>
</dbReference>
<feature type="repeat" description="PPR" evidence="3">
    <location>
        <begin position="59"/>
        <end position="93"/>
    </location>
</feature>
<sequence length="156" mass="18106">MPNLFSSNFIFIYIYIYIFNWRFLHVSVSFTFPFPITFKICRFHVSDRIVSGYSYPFRCFLAFSTLIKGFCMMGNNTAAMQLLRKMEERGCQPEPNVVAYSTIIHSLLKDTLYVDAMKLFSEMISRGIVADVVTYNSLIHGVCNVGQWKLKKLQCC</sequence>
<dbReference type="EMBL" id="PDCK01000043">
    <property type="protein sequence ID" value="PRQ35306.1"/>
    <property type="molecule type" value="Genomic_DNA"/>
</dbReference>
<name>A0A2P6QMB7_ROSCH</name>
<evidence type="ECO:0000256" key="3">
    <source>
        <dbReference type="PROSITE-ProRule" id="PRU00708"/>
    </source>
</evidence>
<keyword evidence="4" id="KW-0812">Transmembrane</keyword>